<keyword evidence="1" id="KW-0812">Transmembrane</keyword>
<dbReference type="RefSeq" id="WP_068564519.1">
    <property type="nucleotide sequence ID" value="NZ_FNLF01000002.1"/>
</dbReference>
<feature type="transmembrane region" description="Helical" evidence="1">
    <location>
        <begin position="20"/>
        <end position="40"/>
    </location>
</feature>
<keyword evidence="1" id="KW-1133">Transmembrane helix</keyword>
<dbReference type="EMBL" id="FNLF01000002">
    <property type="protein sequence ID" value="SDR22030.1"/>
    <property type="molecule type" value="Genomic_DNA"/>
</dbReference>
<evidence type="ECO:0000313" key="2">
    <source>
        <dbReference type="EMBL" id="SDR22030.1"/>
    </source>
</evidence>
<evidence type="ECO:0000313" key="3">
    <source>
        <dbReference type="Proteomes" id="UP000183053"/>
    </source>
</evidence>
<gene>
    <name evidence="2" type="ORF">SAMN04489765_3938</name>
</gene>
<protein>
    <submittedName>
        <fullName evidence="2">Uncharacterized protein</fullName>
    </submittedName>
</protein>
<feature type="transmembrane region" description="Helical" evidence="1">
    <location>
        <begin position="102"/>
        <end position="122"/>
    </location>
</feature>
<reference evidence="3" key="1">
    <citation type="submission" date="2016-10" db="EMBL/GenBank/DDBJ databases">
        <authorList>
            <person name="Varghese N."/>
            <person name="Submissions S."/>
        </authorList>
    </citation>
    <scope>NUCLEOTIDE SEQUENCE [LARGE SCALE GENOMIC DNA]</scope>
    <source>
        <strain evidence="3">DSM 44142</strain>
    </source>
</reference>
<proteinExistence type="predicted"/>
<dbReference type="AlphaFoldDB" id="A0A1H1H9E4"/>
<feature type="transmembrane region" description="Helical" evidence="1">
    <location>
        <begin position="47"/>
        <end position="69"/>
    </location>
</feature>
<evidence type="ECO:0000256" key="1">
    <source>
        <dbReference type="SAM" id="Phobius"/>
    </source>
</evidence>
<dbReference type="OrthoDB" id="9955881at2"/>
<dbReference type="STRING" id="47312.SAMN04489765_3938"/>
<name>A0A1H1H9E4_9ACTN</name>
<feature type="transmembrane region" description="Helical" evidence="1">
    <location>
        <begin position="129"/>
        <end position="150"/>
    </location>
</feature>
<keyword evidence="3" id="KW-1185">Reference proteome</keyword>
<keyword evidence="1" id="KW-0472">Membrane</keyword>
<dbReference type="Proteomes" id="UP000183053">
    <property type="component" value="Unassembled WGS sequence"/>
</dbReference>
<sequence>MNTAPGHPNPLFHYRSATWVVRLNLAAHLGYICAIAWVWLASDAPRVATTGVLVGLFALATAACVIQAVTTGSEHNGEPDYYAQDRDGTWKPLVSLISTRDALASLGLGITLLTFLITGVYLKQHGPSVVEVVAFIGYTAVSNAAVWVTLRHISSYRQRHSTGQA</sequence>
<accession>A0A1H1H9E4</accession>
<organism evidence="2 3">
    <name type="scientific">Tsukamurella pulmonis</name>
    <dbReference type="NCBI Taxonomy" id="47312"/>
    <lineage>
        <taxon>Bacteria</taxon>
        <taxon>Bacillati</taxon>
        <taxon>Actinomycetota</taxon>
        <taxon>Actinomycetes</taxon>
        <taxon>Mycobacteriales</taxon>
        <taxon>Tsukamurellaceae</taxon>
        <taxon>Tsukamurella</taxon>
    </lineage>
</organism>